<evidence type="ECO:0000313" key="2">
    <source>
        <dbReference type="EMBL" id="KAL0131384.1"/>
    </source>
</evidence>
<sequence>MRNYIYWDVVSRDVSTSTFHPLSPRKLKIIILLTFQNILPVGMSAASLTALLSHRVRHDRLECTNEELMMRTVIGHGSRMTDRPTMIYRRLTDFRR</sequence>
<keyword evidence="1" id="KW-1133">Transmembrane helix</keyword>
<reference evidence="2 3" key="1">
    <citation type="submission" date="2023-03" db="EMBL/GenBank/DDBJ databases">
        <title>High recombination rates correlate with genetic variation in Cardiocondyla obscurior ants.</title>
        <authorList>
            <person name="Errbii M."/>
        </authorList>
    </citation>
    <scope>NUCLEOTIDE SEQUENCE [LARGE SCALE GENOMIC DNA]</scope>
    <source>
        <strain evidence="2">Alpha-2009</strain>
        <tissue evidence="2">Whole body</tissue>
    </source>
</reference>
<organism evidence="2 3">
    <name type="scientific">Cardiocondyla obscurior</name>
    <dbReference type="NCBI Taxonomy" id="286306"/>
    <lineage>
        <taxon>Eukaryota</taxon>
        <taxon>Metazoa</taxon>
        <taxon>Ecdysozoa</taxon>
        <taxon>Arthropoda</taxon>
        <taxon>Hexapoda</taxon>
        <taxon>Insecta</taxon>
        <taxon>Pterygota</taxon>
        <taxon>Neoptera</taxon>
        <taxon>Endopterygota</taxon>
        <taxon>Hymenoptera</taxon>
        <taxon>Apocrita</taxon>
        <taxon>Aculeata</taxon>
        <taxon>Formicoidea</taxon>
        <taxon>Formicidae</taxon>
        <taxon>Myrmicinae</taxon>
        <taxon>Cardiocondyla</taxon>
    </lineage>
</organism>
<keyword evidence="3" id="KW-1185">Reference proteome</keyword>
<dbReference type="Proteomes" id="UP001430953">
    <property type="component" value="Unassembled WGS sequence"/>
</dbReference>
<comment type="caution">
    <text evidence="2">The sequence shown here is derived from an EMBL/GenBank/DDBJ whole genome shotgun (WGS) entry which is preliminary data.</text>
</comment>
<accession>A0AAW2GVU3</accession>
<name>A0AAW2GVU3_9HYME</name>
<gene>
    <name evidence="2" type="ORF">PUN28_002726</name>
</gene>
<keyword evidence="1" id="KW-0812">Transmembrane</keyword>
<evidence type="ECO:0000313" key="3">
    <source>
        <dbReference type="Proteomes" id="UP001430953"/>
    </source>
</evidence>
<protein>
    <submittedName>
        <fullName evidence="2">Uncharacterized protein</fullName>
    </submittedName>
</protein>
<feature type="transmembrane region" description="Helical" evidence="1">
    <location>
        <begin position="29"/>
        <end position="52"/>
    </location>
</feature>
<dbReference type="AlphaFoldDB" id="A0AAW2GVU3"/>
<proteinExistence type="predicted"/>
<dbReference type="EMBL" id="JADYXP020000002">
    <property type="protein sequence ID" value="KAL0131384.1"/>
    <property type="molecule type" value="Genomic_DNA"/>
</dbReference>
<keyword evidence="1" id="KW-0472">Membrane</keyword>
<evidence type="ECO:0000256" key="1">
    <source>
        <dbReference type="SAM" id="Phobius"/>
    </source>
</evidence>